<evidence type="ECO:0000259" key="6">
    <source>
        <dbReference type="PROSITE" id="PS50011"/>
    </source>
</evidence>
<dbReference type="GO" id="GO:0005737">
    <property type="term" value="C:cytoplasm"/>
    <property type="evidence" value="ECO:0007669"/>
    <property type="project" value="TreeGrafter"/>
</dbReference>
<evidence type="ECO:0000256" key="2">
    <source>
        <dbReference type="ARBA" id="ARBA00022741"/>
    </source>
</evidence>
<keyword evidence="1" id="KW-0808">Transferase</keyword>
<dbReference type="Proteomes" id="UP001280581">
    <property type="component" value="Unassembled WGS sequence"/>
</dbReference>
<evidence type="ECO:0000313" key="7">
    <source>
        <dbReference type="EMBL" id="KAK3216169.1"/>
    </source>
</evidence>
<dbReference type="CDD" id="cd00180">
    <property type="entry name" value="PKc"/>
    <property type="match status" value="1"/>
</dbReference>
<feature type="non-terminal residue" evidence="7">
    <location>
        <position position="1"/>
    </location>
</feature>
<dbReference type="PANTHER" id="PTHR11042:SF190">
    <property type="entry name" value="MITOSIS INHIBITOR PROTEIN KINASE MIK1"/>
    <property type="match status" value="1"/>
</dbReference>
<dbReference type="Pfam" id="PF00069">
    <property type="entry name" value="Pkinase"/>
    <property type="match status" value="1"/>
</dbReference>
<dbReference type="SUPFAM" id="SSF56112">
    <property type="entry name" value="Protein kinase-like (PK-like)"/>
    <property type="match status" value="1"/>
</dbReference>
<proteinExistence type="inferred from homology"/>
<dbReference type="SMART" id="SM00220">
    <property type="entry name" value="S_TKc"/>
    <property type="match status" value="1"/>
</dbReference>
<evidence type="ECO:0000256" key="5">
    <source>
        <dbReference type="ARBA" id="ARBA00037982"/>
    </source>
</evidence>
<evidence type="ECO:0000313" key="8">
    <source>
        <dbReference type="Proteomes" id="UP001280581"/>
    </source>
</evidence>
<dbReference type="InterPro" id="IPR000719">
    <property type="entry name" value="Prot_kinase_dom"/>
</dbReference>
<keyword evidence="4" id="KW-0067">ATP-binding</keyword>
<keyword evidence="3" id="KW-0418">Kinase</keyword>
<dbReference type="PROSITE" id="PS00108">
    <property type="entry name" value="PROTEIN_KINASE_ST"/>
    <property type="match status" value="1"/>
</dbReference>
<evidence type="ECO:0000256" key="3">
    <source>
        <dbReference type="ARBA" id="ARBA00022777"/>
    </source>
</evidence>
<evidence type="ECO:0000256" key="1">
    <source>
        <dbReference type="ARBA" id="ARBA00022679"/>
    </source>
</evidence>
<feature type="domain" description="Protein kinase" evidence="6">
    <location>
        <begin position="325"/>
        <end position="603"/>
    </location>
</feature>
<comment type="caution">
    <text evidence="7">The sequence shown here is derived from an EMBL/GenBank/DDBJ whole genome shotgun (WGS) entry which is preliminary data.</text>
</comment>
<accession>A0AAN6M4G5</accession>
<dbReference type="AlphaFoldDB" id="A0AAN6M4G5"/>
<organism evidence="7 8">
    <name type="scientific">Pseudopithomyces chartarum</name>
    <dbReference type="NCBI Taxonomy" id="1892770"/>
    <lineage>
        <taxon>Eukaryota</taxon>
        <taxon>Fungi</taxon>
        <taxon>Dikarya</taxon>
        <taxon>Ascomycota</taxon>
        <taxon>Pezizomycotina</taxon>
        <taxon>Dothideomycetes</taxon>
        <taxon>Pleosporomycetidae</taxon>
        <taxon>Pleosporales</taxon>
        <taxon>Massarineae</taxon>
        <taxon>Didymosphaeriaceae</taxon>
        <taxon>Pseudopithomyces</taxon>
    </lineage>
</organism>
<gene>
    <name evidence="7" type="ORF">GRF29_8g2458603</name>
</gene>
<dbReference type="GO" id="GO:0005634">
    <property type="term" value="C:nucleus"/>
    <property type="evidence" value="ECO:0007669"/>
    <property type="project" value="TreeGrafter"/>
</dbReference>
<dbReference type="InterPro" id="IPR011009">
    <property type="entry name" value="Kinase-like_dom_sf"/>
</dbReference>
<dbReference type="InterPro" id="IPR008271">
    <property type="entry name" value="Ser/Thr_kinase_AS"/>
</dbReference>
<dbReference type="GO" id="GO:0004672">
    <property type="term" value="F:protein kinase activity"/>
    <property type="evidence" value="ECO:0007669"/>
    <property type="project" value="InterPro"/>
</dbReference>
<sequence>PIESALVPLARGLFAFDLKLLRRVETLDRKDVSCNDEVRKTEALNRLEDIRELKRQWWDIDSFSHQFNQSYLRDRHFIPYWTIGLKHIRAVLARKDASANHAKTRGDYQAIVWEYQECANSLYNTLCDVAGEAVLEEGTLNLIRERWMKLDELFDWYFRVGLGDEDGESGSLRTAPRWPEVRNALRGKTQRSIDNTQHWVKTEDENVLEGFSFNQWDRPDPYTDAEINDVSSHLKHSNPQWSRVPRTYIVLRTIGCLDLIQDMIDLGFSDFWFPVTERSLPRCLSPSVRAAFVNAQQLVLTKSMDLEKGGNGKHCHFKKGEPLPFEPKEILGNGGFGQVDKVLSTISLKEYARKRVSRSEAFRGPGKEHMRQFIAEIQLLKRLKHHHVVKFVGSYTDTRYIGLIMSPVAEMDLNVYLKRCTTPNQPELRTFFGCLATALEFLHENKIRHKDIKPGNILVDRGNVLFADFGLSLDFRDASGSTTTSMTNGITPRYCAPEVAQFEPRNTKSDLWSLGVVFMEMAVVLKGMTVQDMDEFFRQHGSQQTYIRTNMAALSQFVSVVKGIGQPSDNAVFSWIQQMLLAEQQLRLTASSLAASILESKRMGFCGICCASTEEELSDWTDE</sequence>
<dbReference type="PROSITE" id="PS50011">
    <property type="entry name" value="PROTEIN_KINASE_DOM"/>
    <property type="match status" value="1"/>
</dbReference>
<dbReference type="InterPro" id="IPR050339">
    <property type="entry name" value="CC_SR_Kinase"/>
</dbReference>
<evidence type="ECO:0000256" key="4">
    <source>
        <dbReference type="ARBA" id="ARBA00022840"/>
    </source>
</evidence>
<name>A0AAN6M4G5_9PLEO</name>
<dbReference type="PANTHER" id="PTHR11042">
    <property type="entry name" value="EUKARYOTIC TRANSLATION INITIATION FACTOR 2-ALPHA KINASE EIF2-ALPHA KINASE -RELATED"/>
    <property type="match status" value="1"/>
</dbReference>
<dbReference type="Gene3D" id="1.10.510.10">
    <property type="entry name" value="Transferase(Phosphotransferase) domain 1"/>
    <property type="match status" value="1"/>
</dbReference>
<dbReference type="GO" id="GO:0005524">
    <property type="term" value="F:ATP binding"/>
    <property type="evidence" value="ECO:0007669"/>
    <property type="project" value="UniProtKB-KW"/>
</dbReference>
<dbReference type="EMBL" id="WVTA01000002">
    <property type="protein sequence ID" value="KAK3216169.1"/>
    <property type="molecule type" value="Genomic_DNA"/>
</dbReference>
<protein>
    <recommendedName>
        <fullName evidence="6">Protein kinase domain-containing protein</fullName>
    </recommendedName>
</protein>
<keyword evidence="8" id="KW-1185">Reference proteome</keyword>
<comment type="similarity">
    <text evidence="5">Belongs to the protein kinase superfamily. Ser/Thr protein kinase family. GCN2 subfamily.</text>
</comment>
<reference evidence="7 8" key="1">
    <citation type="submission" date="2021-02" db="EMBL/GenBank/DDBJ databases">
        <title>Genome assembly of Pseudopithomyces chartarum.</title>
        <authorList>
            <person name="Jauregui R."/>
            <person name="Singh J."/>
            <person name="Voisey C."/>
        </authorList>
    </citation>
    <scope>NUCLEOTIDE SEQUENCE [LARGE SCALE GENOMIC DNA]</scope>
    <source>
        <strain evidence="7 8">AGR01</strain>
    </source>
</reference>
<keyword evidence="2" id="KW-0547">Nucleotide-binding</keyword>